<reference evidence="2 3" key="1">
    <citation type="submission" date="2014-02" db="EMBL/GenBank/DDBJ databases">
        <title>The small core and large imbalanced accessory genome model reveals a collaborative survival strategy of Sorangium cellulosum strains in nature.</title>
        <authorList>
            <person name="Han K."/>
            <person name="Peng R."/>
            <person name="Blom J."/>
            <person name="Li Y.-Z."/>
        </authorList>
    </citation>
    <scope>NUCLEOTIDE SEQUENCE [LARGE SCALE GENOMIC DNA]</scope>
    <source>
        <strain evidence="2 3">So0157-25</strain>
    </source>
</reference>
<dbReference type="EMBL" id="JELY01002955">
    <property type="protein sequence ID" value="KYF51163.1"/>
    <property type="molecule type" value="Genomic_DNA"/>
</dbReference>
<name>A0A150P659_SORCE</name>
<proteinExistence type="predicted"/>
<dbReference type="InterPro" id="IPR024910">
    <property type="entry name" value="Enoyl-CoA_Rdtase_cat_dom"/>
</dbReference>
<dbReference type="GO" id="GO:0004318">
    <property type="term" value="F:enoyl-[acyl-carrier-protein] reductase (NADH) activity"/>
    <property type="evidence" value="ECO:0007669"/>
    <property type="project" value="TreeGrafter"/>
</dbReference>
<dbReference type="PANTHER" id="PTHR37480:SF1">
    <property type="entry name" value="ENOYL-[ACYL-CARRIER-PROTEIN] REDUCTASE [NADH]"/>
    <property type="match status" value="1"/>
</dbReference>
<dbReference type="SUPFAM" id="SSF51735">
    <property type="entry name" value="NAD(P)-binding Rossmann-fold domains"/>
    <property type="match status" value="1"/>
</dbReference>
<sequence>MDDLETFKKLPLGGLDRRALVGALADHGARVAAEQLAEHRARISPAGTRIAQDAAVLILGGSNGMTRALALQLLFGERAAVFAVHFDSEKMQIGPHHVKAITDAAEAEGLTARFWNSDATKPQVIDEVVAALKERYRAVHLVNGIAAGAMKRYAEHGPTKVKDLDVAFDAVLQVPDFSRAENIRKLGLVEVDVANEADIERTNKFMGTSSLLWAEPLAAAGLLAKGESVVSFCDYDYPSDDPVYAMGPLAGAKLLQRKTMAEIRERFGVVTSRICYPALATTALGAIPGGLLMYGLSTQILKERGQFRDIIDLARDTMEIWRPGYDGSDLRVDAAYQACLPEFNKRKEQIGPKDVPGAFRLLYENA</sequence>
<evidence type="ECO:0000259" key="1">
    <source>
        <dbReference type="Pfam" id="PF12241"/>
    </source>
</evidence>
<dbReference type="GO" id="GO:0050343">
    <property type="term" value="F:trans-2-enoyl-CoA reductase (NADH) activity"/>
    <property type="evidence" value="ECO:0007669"/>
    <property type="project" value="TreeGrafter"/>
</dbReference>
<feature type="domain" description="Trans-2-enoyl-CoA reductase catalytic" evidence="1">
    <location>
        <begin position="96"/>
        <end position="312"/>
    </location>
</feature>
<dbReference type="AlphaFoldDB" id="A0A150P659"/>
<comment type="caution">
    <text evidence="2">The sequence shown here is derived from an EMBL/GenBank/DDBJ whole genome shotgun (WGS) entry which is preliminary data.</text>
</comment>
<dbReference type="PANTHER" id="PTHR37480">
    <property type="entry name" value="ENOYL-[ACYL-CARRIER-PROTEIN] REDUCTASE [NADH]"/>
    <property type="match status" value="1"/>
</dbReference>
<dbReference type="GO" id="GO:0006633">
    <property type="term" value="P:fatty acid biosynthetic process"/>
    <property type="evidence" value="ECO:0007669"/>
    <property type="project" value="TreeGrafter"/>
</dbReference>
<dbReference type="Gene3D" id="3.40.50.720">
    <property type="entry name" value="NAD(P)-binding Rossmann-like Domain"/>
    <property type="match status" value="1"/>
</dbReference>
<protein>
    <recommendedName>
        <fullName evidence="1">Trans-2-enoyl-CoA reductase catalytic domain-containing protein</fullName>
    </recommendedName>
</protein>
<dbReference type="GO" id="GO:0051287">
    <property type="term" value="F:NAD binding"/>
    <property type="evidence" value="ECO:0007669"/>
    <property type="project" value="TreeGrafter"/>
</dbReference>
<accession>A0A150P659</accession>
<dbReference type="InterPro" id="IPR010758">
    <property type="entry name" value="Trans-2-enoyl-CoA_reductase"/>
</dbReference>
<gene>
    <name evidence="2" type="ORF">BE08_27215</name>
</gene>
<evidence type="ECO:0000313" key="2">
    <source>
        <dbReference type="EMBL" id="KYF51163.1"/>
    </source>
</evidence>
<dbReference type="InterPro" id="IPR036291">
    <property type="entry name" value="NAD(P)-bd_dom_sf"/>
</dbReference>
<dbReference type="Proteomes" id="UP000075420">
    <property type="component" value="Unassembled WGS sequence"/>
</dbReference>
<organism evidence="2 3">
    <name type="scientific">Sorangium cellulosum</name>
    <name type="common">Polyangium cellulosum</name>
    <dbReference type="NCBI Taxonomy" id="56"/>
    <lineage>
        <taxon>Bacteria</taxon>
        <taxon>Pseudomonadati</taxon>
        <taxon>Myxococcota</taxon>
        <taxon>Polyangia</taxon>
        <taxon>Polyangiales</taxon>
        <taxon>Polyangiaceae</taxon>
        <taxon>Sorangium</taxon>
    </lineage>
</organism>
<evidence type="ECO:0000313" key="3">
    <source>
        <dbReference type="Proteomes" id="UP000075420"/>
    </source>
</evidence>
<dbReference type="Pfam" id="PF12241">
    <property type="entry name" value="Enoyl_reductase"/>
    <property type="match status" value="1"/>
</dbReference>